<dbReference type="GO" id="GO:0009236">
    <property type="term" value="P:cobalamin biosynthetic process"/>
    <property type="evidence" value="ECO:0007669"/>
    <property type="project" value="UniProtKB-KW"/>
</dbReference>
<evidence type="ECO:0000256" key="10">
    <source>
        <dbReference type="ARBA" id="ARBA00022573"/>
    </source>
</evidence>
<dbReference type="EC" id="2.7.7.62" evidence="9"/>
<keyword evidence="15" id="KW-0342">GTP-binding</keyword>
<evidence type="ECO:0000256" key="16">
    <source>
        <dbReference type="ARBA" id="ARBA00029570"/>
    </source>
</evidence>
<evidence type="ECO:0000256" key="9">
    <source>
        <dbReference type="ARBA" id="ARBA00012523"/>
    </source>
</evidence>
<evidence type="ECO:0000256" key="2">
    <source>
        <dbReference type="ARBA" id="ARBA00000711"/>
    </source>
</evidence>
<evidence type="ECO:0000256" key="17">
    <source>
        <dbReference type="ARBA" id="ARBA00030571"/>
    </source>
</evidence>
<evidence type="ECO:0000256" key="4">
    <source>
        <dbReference type="ARBA" id="ARBA00003889"/>
    </source>
</evidence>
<keyword evidence="13 18" id="KW-0418">Kinase</keyword>
<evidence type="ECO:0000256" key="3">
    <source>
        <dbReference type="ARBA" id="ARBA00001522"/>
    </source>
</evidence>
<keyword evidence="11" id="KW-0808">Transferase</keyword>
<dbReference type="SUPFAM" id="SSF52540">
    <property type="entry name" value="P-loop containing nucleoside triphosphate hydrolases"/>
    <property type="match status" value="1"/>
</dbReference>
<dbReference type="Gene3D" id="3.40.50.300">
    <property type="entry name" value="P-loop containing nucleotide triphosphate hydrolases"/>
    <property type="match status" value="1"/>
</dbReference>
<keyword evidence="12" id="KW-0547">Nucleotide-binding</keyword>
<comment type="similarity">
    <text evidence="7">Belongs to the CobU/CobP family.</text>
</comment>
<evidence type="ECO:0000256" key="1">
    <source>
        <dbReference type="ARBA" id="ARBA00000312"/>
    </source>
</evidence>
<comment type="catalytic activity">
    <reaction evidence="1">
        <text>adenosylcob(III)inamide + ATP = adenosylcob(III)inamide phosphate + ADP + H(+)</text>
        <dbReference type="Rhea" id="RHEA:15769"/>
        <dbReference type="ChEBI" id="CHEBI:2480"/>
        <dbReference type="ChEBI" id="CHEBI:15378"/>
        <dbReference type="ChEBI" id="CHEBI:30616"/>
        <dbReference type="ChEBI" id="CHEBI:58502"/>
        <dbReference type="ChEBI" id="CHEBI:456216"/>
        <dbReference type="EC" id="2.7.1.156"/>
    </reaction>
</comment>
<dbReference type="GO" id="GO:0005525">
    <property type="term" value="F:GTP binding"/>
    <property type="evidence" value="ECO:0007669"/>
    <property type="project" value="UniProtKB-KW"/>
</dbReference>
<dbReference type="Proteomes" id="UP000823935">
    <property type="component" value="Unassembled WGS sequence"/>
</dbReference>
<protein>
    <recommendedName>
        <fullName evidence="16">Adenosylcobinamide kinase</fullName>
        <ecNumber evidence="8">2.7.1.156</ecNumber>
        <ecNumber evidence="9">2.7.7.62</ecNumber>
    </recommendedName>
    <alternativeName>
        <fullName evidence="17">Adenosylcobinamide-phosphate guanylyltransferase</fullName>
    </alternativeName>
</protein>
<keyword evidence="10" id="KW-0169">Cobalamin biosynthesis</keyword>
<evidence type="ECO:0000256" key="12">
    <source>
        <dbReference type="ARBA" id="ARBA00022741"/>
    </source>
</evidence>
<dbReference type="EMBL" id="DVIQ01000019">
    <property type="protein sequence ID" value="HIS30549.1"/>
    <property type="molecule type" value="Genomic_DNA"/>
</dbReference>
<reference evidence="18" key="2">
    <citation type="journal article" date="2021" name="PeerJ">
        <title>Extensive microbial diversity within the chicken gut microbiome revealed by metagenomics and culture.</title>
        <authorList>
            <person name="Gilroy R."/>
            <person name="Ravi A."/>
            <person name="Getino M."/>
            <person name="Pursley I."/>
            <person name="Horton D.L."/>
            <person name="Alikhan N.F."/>
            <person name="Baker D."/>
            <person name="Gharbi K."/>
            <person name="Hall N."/>
            <person name="Watson M."/>
            <person name="Adriaenssens E.M."/>
            <person name="Foster-Nyarko E."/>
            <person name="Jarju S."/>
            <person name="Secka A."/>
            <person name="Antonio M."/>
            <person name="Oren A."/>
            <person name="Chaudhuri R.R."/>
            <person name="La Ragione R."/>
            <person name="Hildebrand F."/>
            <person name="Pallen M.J."/>
        </authorList>
    </citation>
    <scope>NUCLEOTIDE SEQUENCE</scope>
    <source>
        <strain evidence="18">CHK190-19873</strain>
    </source>
</reference>
<keyword evidence="18" id="KW-0548">Nucleotidyltransferase</keyword>
<dbReference type="EC" id="2.7.1.156" evidence="8"/>
<keyword evidence="14" id="KW-0067">ATP-binding</keyword>
<dbReference type="GO" id="GO:0005524">
    <property type="term" value="F:ATP binding"/>
    <property type="evidence" value="ECO:0007669"/>
    <property type="project" value="UniProtKB-KW"/>
</dbReference>
<name>A0A9D1EQY3_9FIRM</name>
<dbReference type="PANTHER" id="PTHR34848:SF1">
    <property type="entry name" value="BIFUNCTIONAL ADENOSYLCOBALAMIN BIOSYNTHESIS PROTEIN COBU"/>
    <property type="match status" value="1"/>
</dbReference>
<reference evidence="18" key="1">
    <citation type="submission" date="2020-10" db="EMBL/GenBank/DDBJ databases">
        <authorList>
            <person name="Gilroy R."/>
        </authorList>
    </citation>
    <scope>NUCLEOTIDE SEQUENCE</scope>
    <source>
        <strain evidence="18">CHK190-19873</strain>
    </source>
</reference>
<accession>A0A9D1EQY3</accession>
<dbReference type="AlphaFoldDB" id="A0A9D1EQY3"/>
<evidence type="ECO:0000256" key="5">
    <source>
        <dbReference type="ARBA" id="ARBA00004692"/>
    </source>
</evidence>
<evidence type="ECO:0000313" key="18">
    <source>
        <dbReference type="EMBL" id="HIS30549.1"/>
    </source>
</evidence>
<comment type="catalytic activity">
    <reaction evidence="3">
        <text>adenosylcob(III)inamide + GTP = adenosylcob(III)inamide phosphate + GDP + H(+)</text>
        <dbReference type="Rhea" id="RHEA:15765"/>
        <dbReference type="ChEBI" id="CHEBI:2480"/>
        <dbReference type="ChEBI" id="CHEBI:15378"/>
        <dbReference type="ChEBI" id="CHEBI:37565"/>
        <dbReference type="ChEBI" id="CHEBI:58189"/>
        <dbReference type="ChEBI" id="CHEBI:58502"/>
        <dbReference type="EC" id="2.7.1.156"/>
    </reaction>
</comment>
<evidence type="ECO:0000256" key="7">
    <source>
        <dbReference type="ARBA" id="ARBA00007490"/>
    </source>
</evidence>
<comment type="function">
    <text evidence="4">Catalyzes ATP-dependent phosphorylation of adenosylcobinamide and addition of GMP to adenosylcobinamide phosphate.</text>
</comment>
<evidence type="ECO:0000256" key="14">
    <source>
        <dbReference type="ARBA" id="ARBA00022840"/>
    </source>
</evidence>
<comment type="pathway">
    <text evidence="6">Cofactor biosynthesis; adenosylcobalamin biosynthesis; adenosylcobalamin from cob(II)yrinate a,c-diamide: step 5/7.</text>
</comment>
<evidence type="ECO:0000256" key="13">
    <source>
        <dbReference type="ARBA" id="ARBA00022777"/>
    </source>
</evidence>
<evidence type="ECO:0000256" key="11">
    <source>
        <dbReference type="ARBA" id="ARBA00022679"/>
    </source>
</evidence>
<dbReference type="GO" id="GO:0043752">
    <property type="term" value="F:adenosylcobinamide kinase activity"/>
    <property type="evidence" value="ECO:0007669"/>
    <property type="project" value="UniProtKB-EC"/>
</dbReference>
<gene>
    <name evidence="18" type="ORF">IAB44_03225</name>
</gene>
<dbReference type="Pfam" id="PF02283">
    <property type="entry name" value="CobU"/>
    <property type="match status" value="1"/>
</dbReference>
<evidence type="ECO:0000313" key="19">
    <source>
        <dbReference type="Proteomes" id="UP000823935"/>
    </source>
</evidence>
<organism evidence="18 19">
    <name type="scientific">Candidatus Limivivens intestinipullorum</name>
    <dbReference type="NCBI Taxonomy" id="2840858"/>
    <lineage>
        <taxon>Bacteria</taxon>
        <taxon>Bacillati</taxon>
        <taxon>Bacillota</taxon>
        <taxon>Clostridia</taxon>
        <taxon>Lachnospirales</taxon>
        <taxon>Lachnospiraceae</taxon>
        <taxon>Lachnospiraceae incertae sedis</taxon>
        <taxon>Candidatus Limivivens</taxon>
    </lineage>
</organism>
<comment type="caution">
    <text evidence="18">The sequence shown here is derived from an EMBL/GenBank/DDBJ whole genome shotgun (WGS) entry which is preliminary data.</text>
</comment>
<dbReference type="InterPro" id="IPR003203">
    <property type="entry name" value="CobU/CobP"/>
</dbReference>
<evidence type="ECO:0000256" key="8">
    <source>
        <dbReference type="ARBA" id="ARBA00012016"/>
    </source>
</evidence>
<evidence type="ECO:0000256" key="6">
    <source>
        <dbReference type="ARBA" id="ARBA00005159"/>
    </source>
</evidence>
<evidence type="ECO:0000256" key="15">
    <source>
        <dbReference type="ARBA" id="ARBA00023134"/>
    </source>
</evidence>
<dbReference type="GO" id="GO:0008820">
    <property type="term" value="F:cobinamide phosphate guanylyltransferase activity"/>
    <property type="evidence" value="ECO:0007669"/>
    <property type="project" value="UniProtKB-EC"/>
</dbReference>
<dbReference type="InterPro" id="IPR027417">
    <property type="entry name" value="P-loop_NTPase"/>
</dbReference>
<proteinExistence type="inferred from homology"/>
<dbReference type="PANTHER" id="PTHR34848">
    <property type="match status" value="1"/>
</dbReference>
<sequence>MKLIIGGAFQGKLAYASAAAEIAPEEFADGAACGFEVLDTCRGMNHFHEYVRRYLAEGRSVEELPERIVQKNPEVVLVANELGCGIVPMDPFERQFREAFGRLCCRLAQEAKEVHRVICGLGTVIRRG</sequence>
<comment type="catalytic activity">
    <reaction evidence="2">
        <text>adenosylcob(III)inamide phosphate + GTP + H(+) = adenosylcob(III)inamide-GDP + diphosphate</text>
        <dbReference type="Rhea" id="RHEA:22712"/>
        <dbReference type="ChEBI" id="CHEBI:15378"/>
        <dbReference type="ChEBI" id="CHEBI:33019"/>
        <dbReference type="ChEBI" id="CHEBI:37565"/>
        <dbReference type="ChEBI" id="CHEBI:58502"/>
        <dbReference type="ChEBI" id="CHEBI:60487"/>
        <dbReference type="EC" id="2.7.7.62"/>
    </reaction>
</comment>
<comment type="pathway">
    <text evidence="5">Cofactor biosynthesis; adenosylcobalamin biosynthesis; adenosylcobalamin from cob(II)yrinate a,c-diamide: step 6/7.</text>
</comment>